<protein>
    <submittedName>
        <fullName evidence="2">Uncharacterized protein</fullName>
    </submittedName>
</protein>
<feature type="signal peptide" evidence="1">
    <location>
        <begin position="1"/>
        <end position="24"/>
    </location>
</feature>
<feature type="chain" id="PRO_5015898381" evidence="1">
    <location>
        <begin position="25"/>
        <end position="74"/>
    </location>
</feature>
<proteinExistence type="predicted"/>
<evidence type="ECO:0000313" key="2">
    <source>
        <dbReference type="EMBL" id="SQC23560.1"/>
    </source>
</evidence>
<organism evidence="2 3">
    <name type="scientific">Klebsiella pneumoniae</name>
    <dbReference type="NCBI Taxonomy" id="573"/>
    <lineage>
        <taxon>Bacteria</taxon>
        <taxon>Pseudomonadati</taxon>
        <taxon>Pseudomonadota</taxon>
        <taxon>Gammaproteobacteria</taxon>
        <taxon>Enterobacterales</taxon>
        <taxon>Enterobacteriaceae</taxon>
        <taxon>Klebsiella/Raoultella group</taxon>
        <taxon>Klebsiella</taxon>
        <taxon>Klebsiella pneumoniae complex</taxon>
    </lineage>
</organism>
<accession>A0A2X3FKU1</accession>
<name>A0A2X3FKU1_KLEPN</name>
<gene>
    <name evidence="2" type="ORF">NCTC9645_03613</name>
</gene>
<reference evidence="2 3" key="1">
    <citation type="submission" date="2018-06" db="EMBL/GenBank/DDBJ databases">
        <authorList>
            <consortium name="Pathogen Informatics"/>
            <person name="Doyle S."/>
        </authorList>
    </citation>
    <scope>NUCLEOTIDE SEQUENCE [LARGE SCALE GENOMIC DNA]</scope>
    <source>
        <strain evidence="2 3">NCTC9645</strain>
    </source>
</reference>
<evidence type="ECO:0000313" key="3">
    <source>
        <dbReference type="Proteomes" id="UP000250675"/>
    </source>
</evidence>
<dbReference type="EMBL" id="UASO01000004">
    <property type="protein sequence ID" value="SQC23560.1"/>
    <property type="molecule type" value="Genomic_DNA"/>
</dbReference>
<dbReference type="Proteomes" id="UP000250675">
    <property type="component" value="Unassembled WGS sequence"/>
</dbReference>
<keyword evidence="1" id="KW-0732">Signal</keyword>
<sequence length="74" mass="7750">MLASYLKSPSLTVLVLAGDATAFAIESVTGTAAPLTWSAGIYRAVEEMTLFTSSGSILNEGKISLTLRERGNAQ</sequence>
<dbReference type="AlphaFoldDB" id="A0A2X3FKU1"/>
<evidence type="ECO:0000256" key="1">
    <source>
        <dbReference type="SAM" id="SignalP"/>
    </source>
</evidence>